<evidence type="ECO:0000256" key="4">
    <source>
        <dbReference type="ARBA" id="ARBA00022679"/>
    </source>
</evidence>
<comment type="similarity">
    <text evidence="2 9">Belongs to the beta sliding clamp family.</text>
</comment>
<evidence type="ECO:0000256" key="9">
    <source>
        <dbReference type="PIRNR" id="PIRNR000804"/>
    </source>
</evidence>
<feature type="domain" description="DNA polymerase III beta sliding clamp central" evidence="12">
    <location>
        <begin position="133"/>
        <end position="233"/>
    </location>
</feature>
<keyword evidence="8" id="KW-0238">DNA-binding</keyword>
<feature type="compositionally biased region" description="Acidic residues" evidence="10">
    <location>
        <begin position="362"/>
        <end position="373"/>
    </location>
</feature>
<dbReference type="PIRSF" id="PIRSF000804">
    <property type="entry name" value="DNA_pol_III_b"/>
    <property type="match status" value="1"/>
</dbReference>
<evidence type="ECO:0000313" key="15">
    <source>
        <dbReference type="Proteomes" id="UP000230885"/>
    </source>
</evidence>
<sequence length="395" mass="45187">MKITIKRKTFLEGLEIVKDSIGKQTALPILKNVKLTARERTLKLHTTNLSTGTTVLLKDILIFSDGEVLCDVLKLMAIVKELPESEVKMETDEKGHLIMECEKSHFRLFTMPPEEFPSEPEIPEDKLFPINNQFFDSLRKVKYSASKEDSRYNINGIYMGSDVVATDGHRMAVIRRKLGFDNIIIPLDFVNMVLKTKNRDERAFKAGCFNNVFFLESEGLNLFGRLIDGEFPDYSHVIPDNSSRFTLIERKGLIQSIKRIMLMSGKNYEMRFEFQPCSLVLSSFTPDLGNAAEEIQIEYRSEMDENKSFAIGLNGKYLLDMLEVLEGERVNIGMGNELSPIKVEEDSSVHILMPIRLIEVESQPEPESEPEPEYESRLEANQQPEPEFIEEAEVD</sequence>
<comment type="caution">
    <text evidence="14">The sequence shown here is derived from an EMBL/GenBank/DDBJ whole genome shotgun (WGS) entry which is preliminary data.</text>
</comment>
<keyword evidence="4 9" id="KW-0808">Transferase</keyword>
<feature type="domain" description="DNA polymerase III beta sliding clamp C-terminal" evidence="13">
    <location>
        <begin position="236"/>
        <end position="354"/>
    </location>
</feature>
<dbReference type="Gene3D" id="3.10.150.10">
    <property type="entry name" value="DNA Polymerase III, subunit A, domain 2"/>
    <property type="match status" value="1"/>
</dbReference>
<keyword evidence="5 9" id="KW-0548">Nucleotidyltransferase</keyword>
<dbReference type="Pfam" id="PF00712">
    <property type="entry name" value="DNA_pol3_beta"/>
    <property type="match status" value="1"/>
</dbReference>
<dbReference type="Pfam" id="PF02767">
    <property type="entry name" value="DNA_pol3_beta_2"/>
    <property type="match status" value="1"/>
</dbReference>
<comment type="function">
    <text evidence="9">Confers DNA tethering and processivity to DNA polymerases and other proteins. Acts as a clamp, forming a ring around DNA (a reaction catalyzed by the clamp-loading complex) which diffuses in an ATP-independent manner freely and bidirectionally along dsDNA. Initially characterized for its ability to contact the catalytic subunit of DNA polymerase III (Pol III), a complex, multichain enzyme responsible for most of the replicative synthesis in bacteria; Pol III exhibits 3'-5' exonuclease proofreading activity. The beta chain is required for initiation of replication as well as for processivity of DNA replication.</text>
</comment>
<evidence type="ECO:0000256" key="1">
    <source>
        <dbReference type="ARBA" id="ARBA00004496"/>
    </source>
</evidence>
<evidence type="ECO:0000259" key="12">
    <source>
        <dbReference type="Pfam" id="PF02767"/>
    </source>
</evidence>
<keyword evidence="3 9" id="KW-0963">Cytoplasm</keyword>
<dbReference type="GO" id="GO:0003887">
    <property type="term" value="F:DNA-directed DNA polymerase activity"/>
    <property type="evidence" value="ECO:0007669"/>
    <property type="project" value="UniProtKB-UniRule"/>
</dbReference>
<protein>
    <recommendedName>
        <fullName evidence="9">Beta sliding clamp</fullName>
    </recommendedName>
</protein>
<name>A0A2M8ETQ8_9BACT</name>
<comment type="subcellular location">
    <subcellularLocation>
        <location evidence="1 9">Cytoplasm</location>
    </subcellularLocation>
</comment>
<dbReference type="AlphaFoldDB" id="A0A2M8ETQ8"/>
<dbReference type="InterPro" id="IPR001001">
    <property type="entry name" value="DNA_polIII_beta"/>
</dbReference>
<organism evidence="14 15">
    <name type="scientific">Candidatus Shapirobacteria bacterium CG_4_9_14_0_2_um_filter_40_11</name>
    <dbReference type="NCBI Taxonomy" id="1974876"/>
    <lineage>
        <taxon>Bacteria</taxon>
        <taxon>Candidatus Shapironibacteriota</taxon>
    </lineage>
</organism>
<dbReference type="GO" id="GO:0008408">
    <property type="term" value="F:3'-5' exonuclease activity"/>
    <property type="evidence" value="ECO:0007669"/>
    <property type="project" value="InterPro"/>
</dbReference>
<evidence type="ECO:0000256" key="7">
    <source>
        <dbReference type="ARBA" id="ARBA00022932"/>
    </source>
</evidence>
<dbReference type="InterPro" id="IPR022635">
    <property type="entry name" value="DNA_polIII_beta_C"/>
</dbReference>
<feature type="domain" description="DNA polymerase III beta sliding clamp N-terminal" evidence="11">
    <location>
        <begin position="1"/>
        <end position="118"/>
    </location>
</feature>
<dbReference type="SUPFAM" id="SSF55979">
    <property type="entry name" value="DNA clamp"/>
    <property type="match status" value="3"/>
</dbReference>
<keyword evidence="7 9" id="KW-0239">DNA-directed DNA polymerase</keyword>
<evidence type="ECO:0000259" key="11">
    <source>
        <dbReference type="Pfam" id="PF00712"/>
    </source>
</evidence>
<dbReference type="GO" id="GO:0005737">
    <property type="term" value="C:cytoplasm"/>
    <property type="evidence" value="ECO:0007669"/>
    <property type="project" value="UniProtKB-SubCell"/>
</dbReference>
<dbReference type="GO" id="GO:0003677">
    <property type="term" value="F:DNA binding"/>
    <property type="evidence" value="ECO:0007669"/>
    <property type="project" value="UniProtKB-UniRule"/>
</dbReference>
<proteinExistence type="inferred from homology"/>
<accession>A0A2M8ETQ8</accession>
<dbReference type="Pfam" id="PF02768">
    <property type="entry name" value="DNA_pol3_beta_3"/>
    <property type="match status" value="1"/>
</dbReference>
<dbReference type="CDD" id="cd00140">
    <property type="entry name" value="beta_clamp"/>
    <property type="match status" value="1"/>
</dbReference>
<reference evidence="15" key="1">
    <citation type="submission" date="2017-09" db="EMBL/GenBank/DDBJ databases">
        <title>Depth-based differentiation of microbial function through sediment-hosted aquifers and enrichment of novel symbionts in the deep terrestrial subsurface.</title>
        <authorList>
            <person name="Probst A.J."/>
            <person name="Ladd B."/>
            <person name="Jarett J.K."/>
            <person name="Geller-Mcgrath D.E."/>
            <person name="Sieber C.M.K."/>
            <person name="Emerson J.B."/>
            <person name="Anantharaman K."/>
            <person name="Thomas B.C."/>
            <person name="Malmstrom R."/>
            <person name="Stieglmeier M."/>
            <person name="Klingl A."/>
            <person name="Woyke T."/>
            <person name="Ryan C.M."/>
            <person name="Banfield J.F."/>
        </authorList>
    </citation>
    <scope>NUCLEOTIDE SEQUENCE [LARGE SCALE GENOMIC DNA]</scope>
</reference>
<dbReference type="InterPro" id="IPR022637">
    <property type="entry name" value="DNA_polIII_beta_cen"/>
</dbReference>
<dbReference type="PANTHER" id="PTHR30478">
    <property type="entry name" value="DNA POLYMERASE III SUBUNIT BETA"/>
    <property type="match status" value="1"/>
</dbReference>
<dbReference type="EMBL" id="PFSE01000066">
    <property type="protein sequence ID" value="PJC28488.1"/>
    <property type="molecule type" value="Genomic_DNA"/>
</dbReference>
<dbReference type="PANTHER" id="PTHR30478:SF0">
    <property type="entry name" value="BETA SLIDING CLAMP"/>
    <property type="match status" value="1"/>
</dbReference>
<evidence type="ECO:0000256" key="2">
    <source>
        <dbReference type="ARBA" id="ARBA00010752"/>
    </source>
</evidence>
<dbReference type="NCBIfam" id="TIGR00663">
    <property type="entry name" value="dnan"/>
    <property type="match status" value="1"/>
</dbReference>
<dbReference type="GO" id="GO:0009360">
    <property type="term" value="C:DNA polymerase III complex"/>
    <property type="evidence" value="ECO:0007669"/>
    <property type="project" value="InterPro"/>
</dbReference>
<evidence type="ECO:0000256" key="3">
    <source>
        <dbReference type="ARBA" id="ARBA00022490"/>
    </source>
</evidence>
<evidence type="ECO:0000259" key="13">
    <source>
        <dbReference type="Pfam" id="PF02768"/>
    </source>
</evidence>
<evidence type="ECO:0000256" key="6">
    <source>
        <dbReference type="ARBA" id="ARBA00022705"/>
    </source>
</evidence>
<keyword evidence="6 9" id="KW-0235">DNA replication</keyword>
<dbReference type="SMART" id="SM00480">
    <property type="entry name" value="POL3Bc"/>
    <property type="match status" value="1"/>
</dbReference>
<dbReference type="Proteomes" id="UP000230885">
    <property type="component" value="Unassembled WGS sequence"/>
</dbReference>
<dbReference type="GO" id="GO:0006271">
    <property type="term" value="P:DNA strand elongation involved in DNA replication"/>
    <property type="evidence" value="ECO:0007669"/>
    <property type="project" value="TreeGrafter"/>
</dbReference>
<dbReference type="Gene3D" id="3.70.10.10">
    <property type="match status" value="1"/>
</dbReference>
<dbReference type="InterPro" id="IPR046938">
    <property type="entry name" value="DNA_clamp_sf"/>
</dbReference>
<evidence type="ECO:0000256" key="8">
    <source>
        <dbReference type="ARBA" id="ARBA00023125"/>
    </source>
</evidence>
<evidence type="ECO:0000256" key="10">
    <source>
        <dbReference type="SAM" id="MobiDB-lite"/>
    </source>
</evidence>
<feature type="region of interest" description="Disordered" evidence="10">
    <location>
        <begin position="359"/>
        <end position="395"/>
    </location>
</feature>
<gene>
    <name evidence="14" type="primary">dnaN</name>
    <name evidence="14" type="ORF">CO053_04395</name>
</gene>
<comment type="subunit">
    <text evidence="9">Forms a ring-shaped head-to-tail homodimer around DNA.</text>
</comment>
<evidence type="ECO:0000313" key="14">
    <source>
        <dbReference type="EMBL" id="PJC28488.1"/>
    </source>
</evidence>
<dbReference type="InterPro" id="IPR022634">
    <property type="entry name" value="DNA_polIII_beta_N"/>
</dbReference>
<evidence type="ECO:0000256" key="5">
    <source>
        <dbReference type="ARBA" id="ARBA00022695"/>
    </source>
</evidence>